<dbReference type="Pfam" id="PF02601">
    <property type="entry name" value="Exonuc_VII_L"/>
    <property type="match status" value="1"/>
</dbReference>
<feature type="transmembrane region" description="Helical" evidence="7">
    <location>
        <begin position="36"/>
        <end position="56"/>
    </location>
</feature>
<evidence type="ECO:0000256" key="2">
    <source>
        <dbReference type="ARBA" id="ARBA00022722"/>
    </source>
</evidence>
<dbReference type="HAMAP" id="MF_00378">
    <property type="entry name" value="Exonuc_7_L"/>
    <property type="match status" value="1"/>
</dbReference>
<dbReference type="InterPro" id="IPR020579">
    <property type="entry name" value="Exonuc_VII_lsu_C"/>
</dbReference>
<dbReference type="OrthoDB" id="9802795at2"/>
<keyword evidence="7" id="KW-0472">Membrane</keyword>
<evidence type="ECO:0000256" key="1">
    <source>
        <dbReference type="ARBA" id="ARBA00022490"/>
    </source>
</evidence>
<evidence type="ECO:0000313" key="11">
    <source>
        <dbReference type="EMBL" id="TRB74453.1"/>
    </source>
</evidence>
<organism evidence="11 12">
    <name type="scientific">Mannheimia haemolytica</name>
    <name type="common">Pasteurella haemolytica</name>
    <dbReference type="NCBI Taxonomy" id="75985"/>
    <lineage>
        <taxon>Bacteria</taxon>
        <taxon>Pseudomonadati</taxon>
        <taxon>Pseudomonadota</taxon>
        <taxon>Gammaproteobacteria</taxon>
        <taxon>Pasteurellales</taxon>
        <taxon>Pasteurellaceae</taxon>
        <taxon>Mannheimia</taxon>
    </lineage>
</organism>
<dbReference type="GO" id="GO:0006308">
    <property type="term" value="P:DNA catabolic process"/>
    <property type="evidence" value="ECO:0007669"/>
    <property type="project" value="UniProtKB-UniRule"/>
</dbReference>
<keyword evidence="1 5" id="KW-0963">Cytoplasm</keyword>
<proteinExistence type="inferred from homology"/>
<comment type="subcellular location">
    <subcellularLocation>
        <location evidence="5 6">Cytoplasm</location>
    </subcellularLocation>
</comment>
<comment type="caution">
    <text evidence="11">The sequence shown here is derived from an EMBL/GenBank/DDBJ whole genome shotgun (WGS) entry which is preliminary data.</text>
</comment>
<keyword evidence="13" id="KW-1185">Reference proteome</keyword>
<keyword evidence="7" id="KW-1133">Transmembrane helix</keyword>
<accession>A0A547EJS3</accession>
<evidence type="ECO:0000256" key="6">
    <source>
        <dbReference type="RuleBase" id="RU004355"/>
    </source>
</evidence>
<dbReference type="Proteomes" id="UP000318394">
    <property type="component" value="Unassembled WGS sequence"/>
</dbReference>
<dbReference type="GO" id="GO:0003676">
    <property type="term" value="F:nucleic acid binding"/>
    <property type="evidence" value="ECO:0007669"/>
    <property type="project" value="InterPro"/>
</dbReference>
<dbReference type="PANTHER" id="PTHR30008:SF0">
    <property type="entry name" value="EXODEOXYRIBONUCLEASE 7 LARGE SUBUNIT"/>
    <property type="match status" value="1"/>
</dbReference>
<comment type="similarity">
    <text evidence="5 6">Belongs to the XseA family.</text>
</comment>
<sequence length="530" mass="61342">MNHIEGFRFICQKTAKNNRLLTAKASSRFHFSLHFYYIYAFLIIMSNILTVTQLNYSVRHLLEMEMSHIWLTGEISNFSQPVSGHWYLTLKDDKAQVRCAMFKMKNVRVNFRPQNGMQVLVRASVTLYEPRGDYQLIIESMQPAGEGLLQQQFEQLKAKLSAQGLFAQEHKKPIPTFVKTVGIITSSSGAALQDILHILQRRDPSLSVVIYPALVQGKEATQDIVNMIELANRRNECDVLIVGRGGGSLEDLWCFNEESVAYAIYHSQIPIISAVGHETDVTIADFVADLRAPTPSAAAELVSRDQNELKRQLQHQFDKVNLAFDRVWNHKFNRFQQLPLRLNAQHPSKQIQSQQQRFDYMEYRLEQAIYALVAAKKQVGKELNVRLIHQHPQKQIERQSQMLKQLELKLHWQMEQQLSKKQQKWKNITQRFERNPLPYQLYQQQTMVAKMSQRLAYSIEKIMLKEQRHFQELCTKLDGLSPLKILTRGYSITQTKDGKTLTSTENIERGEAIITQLKTGKIISQVVDFL</sequence>
<feature type="domain" description="OB-fold nucleic acid binding" evidence="9">
    <location>
        <begin position="49"/>
        <end position="142"/>
    </location>
</feature>
<evidence type="ECO:0000256" key="4">
    <source>
        <dbReference type="ARBA" id="ARBA00022839"/>
    </source>
</evidence>
<evidence type="ECO:0000256" key="3">
    <source>
        <dbReference type="ARBA" id="ARBA00022801"/>
    </source>
</evidence>
<evidence type="ECO:0000256" key="5">
    <source>
        <dbReference type="HAMAP-Rule" id="MF_00378"/>
    </source>
</evidence>
<dbReference type="InterPro" id="IPR003753">
    <property type="entry name" value="Exonuc_VII_L"/>
</dbReference>
<evidence type="ECO:0000259" key="8">
    <source>
        <dbReference type="Pfam" id="PF02601"/>
    </source>
</evidence>
<evidence type="ECO:0000313" key="12">
    <source>
        <dbReference type="Proteomes" id="UP000315164"/>
    </source>
</evidence>
<keyword evidence="3 5" id="KW-0378">Hydrolase</keyword>
<dbReference type="GO" id="GO:0005737">
    <property type="term" value="C:cytoplasm"/>
    <property type="evidence" value="ECO:0007669"/>
    <property type="project" value="UniProtKB-SubCell"/>
</dbReference>
<feature type="domain" description="Exonuclease VII large subunit C-terminal" evidence="8">
    <location>
        <begin position="165"/>
        <end position="433"/>
    </location>
</feature>
<dbReference type="Pfam" id="PF13742">
    <property type="entry name" value="tRNA_anti_2"/>
    <property type="match status" value="1"/>
</dbReference>
<gene>
    <name evidence="5 11" type="primary">xseA</name>
    <name evidence="11" type="ORF">FEA53_08170</name>
    <name evidence="10" type="ORF">FEB89_07215</name>
</gene>
<dbReference type="EMBL" id="VAJI01000012">
    <property type="protein sequence ID" value="TRB37501.1"/>
    <property type="molecule type" value="Genomic_DNA"/>
</dbReference>
<keyword evidence="4 5" id="KW-0269">Exonuclease</keyword>
<dbReference type="Proteomes" id="UP000315164">
    <property type="component" value="Unassembled WGS sequence"/>
</dbReference>
<keyword evidence="7" id="KW-0812">Transmembrane</keyword>
<comment type="function">
    <text evidence="5">Bidirectionally degrades single-stranded DNA into large acid-insoluble oligonucleotides, which are then degraded further into small acid-soluble oligonucleotides.</text>
</comment>
<name>A0A547EJS3_MANHA</name>
<dbReference type="CDD" id="cd04489">
    <property type="entry name" value="ExoVII_LU_OBF"/>
    <property type="match status" value="1"/>
</dbReference>
<dbReference type="EMBL" id="VAJB01000015">
    <property type="protein sequence ID" value="TRB74453.1"/>
    <property type="molecule type" value="Genomic_DNA"/>
</dbReference>
<evidence type="ECO:0000313" key="13">
    <source>
        <dbReference type="Proteomes" id="UP000318394"/>
    </source>
</evidence>
<comment type="catalytic activity">
    <reaction evidence="5 6">
        <text>Exonucleolytic cleavage in either 5'- to 3'- or 3'- to 5'-direction to yield nucleoside 5'-phosphates.</text>
        <dbReference type="EC" id="3.1.11.6"/>
    </reaction>
</comment>
<dbReference type="NCBIfam" id="TIGR00237">
    <property type="entry name" value="xseA"/>
    <property type="match status" value="1"/>
</dbReference>
<protein>
    <recommendedName>
        <fullName evidence="5">Exodeoxyribonuclease 7 large subunit</fullName>
        <ecNumber evidence="5">3.1.11.6</ecNumber>
    </recommendedName>
    <alternativeName>
        <fullName evidence="5">Exodeoxyribonuclease VII large subunit</fullName>
        <shortName evidence="5">Exonuclease VII large subunit</shortName>
    </alternativeName>
</protein>
<evidence type="ECO:0000313" key="10">
    <source>
        <dbReference type="EMBL" id="TRB37501.1"/>
    </source>
</evidence>
<dbReference type="AlphaFoldDB" id="A0A547EJS3"/>
<comment type="subunit">
    <text evidence="5">Heterooligomer composed of large and small subunits.</text>
</comment>
<evidence type="ECO:0000256" key="7">
    <source>
        <dbReference type="SAM" id="Phobius"/>
    </source>
</evidence>
<keyword evidence="2 5" id="KW-0540">Nuclease</keyword>
<dbReference type="InterPro" id="IPR025824">
    <property type="entry name" value="OB-fold_nuc-bd_dom"/>
</dbReference>
<dbReference type="GO" id="GO:0008855">
    <property type="term" value="F:exodeoxyribonuclease VII activity"/>
    <property type="evidence" value="ECO:0007669"/>
    <property type="project" value="UniProtKB-UniRule"/>
</dbReference>
<evidence type="ECO:0000259" key="9">
    <source>
        <dbReference type="Pfam" id="PF13742"/>
    </source>
</evidence>
<reference evidence="12 13" key="1">
    <citation type="journal article" date="2019" name="Vet. Microbiol.">
        <title>Genetic characterization of susceptible and multi-drug resistant Mannheimia haemolytica isolated from high-risk stocker calves prior to and after antimicrobial metaphylaxis.</title>
        <authorList>
            <person name="Snyder E.R."/>
            <person name="Alvarez-Narvaez S."/>
            <person name="Credille B.C."/>
        </authorList>
    </citation>
    <scope>NUCLEOTIDE SEQUENCE [LARGE SCALE GENOMIC DNA]</scope>
    <source>
        <strain evidence="11 12">UGA-R5-128-1</strain>
        <strain evidence="10 13">UGA-R7-163-1</strain>
    </source>
</reference>
<dbReference type="GO" id="GO:0009318">
    <property type="term" value="C:exodeoxyribonuclease VII complex"/>
    <property type="evidence" value="ECO:0007669"/>
    <property type="project" value="UniProtKB-UniRule"/>
</dbReference>
<dbReference type="PANTHER" id="PTHR30008">
    <property type="entry name" value="EXODEOXYRIBONUCLEASE 7 LARGE SUBUNIT"/>
    <property type="match status" value="1"/>
</dbReference>
<dbReference type="EC" id="3.1.11.6" evidence="5"/>